<proteinExistence type="predicted"/>
<feature type="domain" description="C2H2-type" evidence="7">
    <location>
        <begin position="413"/>
        <end position="440"/>
    </location>
</feature>
<feature type="domain" description="C2H2-type" evidence="7">
    <location>
        <begin position="244"/>
        <end position="271"/>
    </location>
</feature>
<dbReference type="Proteomes" id="UP001176940">
    <property type="component" value="Unassembled WGS sequence"/>
</dbReference>
<evidence type="ECO:0000256" key="3">
    <source>
        <dbReference type="ARBA" id="ARBA00022771"/>
    </source>
</evidence>
<keyword evidence="2" id="KW-0677">Repeat</keyword>
<dbReference type="PANTHER" id="PTHR24408:SF65">
    <property type="entry name" value="C2H2-TYPE DOMAIN-CONTAINING PROTEIN"/>
    <property type="match status" value="1"/>
</dbReference>
<evidence type="ECO:0000259" key="7">
    <source>
        <dbReference type="PROSITE" id="PS50157"/>
    </source>
</evidence>
<dbReference type="PROSITE" id="PS00028">
    <property type="entry name" value="ZINC_FINGER_C2H2_1"/>
    <property type="match status" value="9"/>
</dbReference>
<name>A0ABN9MIE4_9NEOB</name>
<feature type="domain" description="C2H2-type" evidence="7">
    <location>
        <begin position="329"/>
        <end position="356"/>
    </location>
</feature>
<dbReference type="InterPro" id="IPR013087">
    <property type="entry name" value="Znf_C2H2_type"/>
</dbReference>
<dbReference type="PANTHER" id="PTHR24408">
    <property type="entry name" value="ZINC FINGER PROTEIN"/>
    <property type="match status" value="1"/>
</dbReference>
<feature type="domain" description="C2H2-type" evidence="7">
    <location>
        <begin position="357"/>
        <end position="384"/>
    </location>
</feature>
<feature type="domain" description="C2H2-type" evidence="7">
    <location>
        <begin position="188"/>
        <end position="215"/>
    </location>
</feature>
<dbReference type="EMBL" id="CAUEEQ010071812">
    <property type="protein sequence ID" value="CAJ0966071.1"/>
    <property type="molecule type" value="Genomic_DNA"/>
</dbReference>
<evidence type="ECO:0000313" key="8">
    <source>
        <dbReference type="EMBL" id="CAJ0966071.1"/>
    </source>
</evidence>
<dbReference type="SUPFAM" id="SSF57667">
    <property type="entry name" value="beta-beta-alpha zinc fingers"/>
    <property type="match status" value="6"/>
</dbReference>
<feature type="region of interest" description="Disordered" evidence="6">
    <location>
        <begin position="21"/>
        <end position="44"/>
    </location>
</feature>
<dbReference type="InterPro" id="IPR036236">
    <property type="entry name" value="Znf_C2H2_sf"/>
</dbReference>
<feature type="domain" description="C2H2-type" evidence="7">
    <location>
        <begin position="273"/>
        <end position="300"/>
    </location>
</feature>
<keyword evidence="9" id="KW-1185">Reference proteome</keyword>
<evidence type="ECO:0000256" key="2">
    <source>
        <dbReference type="ARBA" id="ARBA00022737"/>
    </source>
</evidence>
<accession>A0ABN9MIE4</accession>
<reference evidence="8" key="1">
    <citation type="submission" date="2023-07" db="EMBL/GenBank/DDBJ databases">
        <authorList>
            <person name="Stuckert A."/>
        </authorList>
    </citation>
    <scope>NUCLEOTIDE SEQUENCE</scope>
</reference>
<protein>
    <recommendedName>
        <fullName evidence="7">C2H2-type domain-containing protein</fullName>
    </recommendedName>
</protein>
<evidence type="ECO:0000313" key="9">
    <source>
        <dbReference type="Proteomes" id="UP001176940"/>
    </source>
</evidence>
<dbReference type="Pfam" id="PF00096">
    <property type="entry name" value="zf-C2H2"/>
    <property type="match status" value="8"/>
</dbReference>
<dbReference type="Gene3D" id="3.30.160.60">
    <property type="entry name" value="Classic Zinc Finger"/>
    <property type="match status" value="10"/>
</dbReference>
<evidence type="ECO:0000256" key="5">
    <source>
        <dbReference type="PROSITE-ProRule" id="PRU00042"/>
    </source>
</evidence>
<keyword evidence="4" id="KW-0862">Zinc</keyword>
<evidence type="ECO:0000256" key="1">
    <source>
        <dbReference type="ARBA" id="ARBA00022723"/>
    </source>
</evidence>
<feature type="domain" description="C2H2-type" evidence="7">
    <location>
        <begin position="301"/>
        <end position="328"/>
    </location>
</feature>
<keyword evidence="1" id="KW-0479">Metal-binding</keyword>
<organism evidence="8 9">
    <name type="scientific">Ranitomeya imitator</name>
    <name type="common">mimic poison frog</name>
    <dbReference type="NCBI Taxonomy" id="111125"/>
    <lineage>
        <taxon>Eukaryota</taxon>
        <taxon>Metazoa</taxon>
        <taxon>Chordata</taxon>
        <taxon>Craniata</taxon>
        <taxon>Vertebrata</taxon>
        <taxon>Euteleostomi</taxon>
        <taxon>Amphibia</taxon>
        <taxon>Batrachia</taxon>
        <taxon>Anura</taxon>
        <taxon>Neobatrachia</taxon>
        <taxon>Hyloidea</taxon>
        <taxon>Dendrobatidae</taxon>
        <taxon>Dendrobatinae</taxon>
        <taxon>Ranitomeya</taxon>
    </lineage>
</organism>
<feature type="domain" description="C2H2-type" evidence="7">
    <location>
        <begin position="216"/>
        <end position="243"/>
    </location>
</feature>
<evidence type="ECO:0000256" key="6">
    <source>
        <dbReference type="SAM" id="MobiDB-lite"/>
    </source>
</evidence>
<feature type="domain" description="C2H2-type" evidence="7">
    <location>
        <begin position="385"/>
        <end position="412"/>
    </location>
</feature>
<comment type="caution">
    <text evidence="8">The sequence shown here is derived from an EMBL/GenBank/DDBJ whole genome shotgun (WGS) entry which is preliminary data.</text>
</comment>
<evidence type="ECO:0000256" key="4">
    <source>
        <dbReference type="ARBA" id="ARBA00022833"/>
    </source>
</evidence>
<feature type="compositionally biased region" description="Low complexity" evidence="6">
    <location>
        <begin position="30"/>
        <end position="39"/>
    </location>
</feature>
<sequence>MHCAMTTDDVVVSQDRYIITDGAKDRNVPDRSPSPLSPRDNAEKNGVLQIHQSEHLRDIKAEVIGEDEVTNVKTDLQCKEEEMPLGIGIAENPCKNLEENCCVTLNYMEDVKDTLQHSSVENLTHDVHMELQTTELFSNLEEQSPNQSQIVTSQTEGGMFQCGECGKQFTKNANLFQHKKIHTGKKPYSCSECGKCFTRKSGLTQHKMIHTGQKPFTCLECGKSFNQKSFLLTHKTTHTGEKPFACSECGKCFTQKPHLVQHQRTHTGGEKPFSCPECQKCFSSKARVRDHQRTHTGEKPYSCSECGKSFAQKPSFVEHQRLHTGEKPYLCSECGMCFITKAKLRDHQRTHTGEQPFSCSECGKCFNQKSYLVNHQKIHSEIKPYSCSECGKCFIKKSILDYHRRAHSGERPFSCLECKRFFSQKSDLDGNQGKHRVTKRGPALSYPMFTLVTGIVGRWRAVCVTALQRPNSDAAAIRIVVVSRCGRMIASCNKGVHDIVYDVRIVTNGFYIAHTS</sequence>
<dbReference type="PROSITE" id="PS50157">
    <property type="entry name" value="ZINC_FINGER_C2H2_2"/>
    <property type="match status" value="10"/>
</dbReference>
<feature type="domain" description="C2H2-type" evidence="7">
    <location>
        <begin position="160"/>
        <end position="187"/>
    </location>
</feature>
<gene>
    <name evidence="8" type="ORF">RIMI_LOCUS20920377</name>
</gene>
<dbReference type="SMART" id="SM00355">
    <property type="entry name" value="ZnF_C2H2"/>
    <property type="match status" value="10"/>
</dbReference>
<keyword evidence="3 5" id="KW-0863">Zinc-finger</keyword>